<gene>
    <name evidence="3" type="primary">cmoA</name>
    <name evidence="6" type="ORF">C41B8_06922</name>
</gene>
<evidence type="ECO:0000259" key="5">
    <source>
        <dbReference type="Pfam" id="PF13649"/>
    </source>
</evidence>
<evidence type="ECO:0000313" key="6">
    <source>
        <dbReference type="EMBL" id="KEZ78007.1"/>
    </source>
</evidence>
<dbReference type="NCBIfam" id="TIGR00740">
    <property type="entry name" value="carboxy-S-adenosyl-L-methionine synthase CmoA"/>
    <property type="match status" value="1"/>
</dbReference>
<feature type="domain" description="Methyltransferase" evidence="5">
    <location>
        <begin position="60"/>
        <end position="160"/>
    </location>
</feature>
<dbReference type="Proteomes" id="UP000028302">
    <property type="component" value="Unassembled WGS sequence"/>
</dbReference>
<reference evidence="6 7" key="1">
    <citation type="submission" date="2013-03" db="EMBL/GenBank/DDBJ databases">
        <title>Salinisphaera hydrothermalis C41B8 Genome Sequencing.</title>
        <authorList>
            <person name="Li C."/>
            <person name="Lai Q."/>
            <person name="Shao Z."/>
        </authorList>
    </citation>
    <scope>NUCLEOTIDE SEQUENCE [LARGE SCALE GENOMIC DNA]</scope>
    <source>
        <strain evidence="6 7">C41B8</strain>
    </source>
</reference>
<feature type="binding site" evidence="3 4">
    <location>
        <begin position="64"/>
        <end position="66"/>
    </location>
    <ligand>
        <name>S-adenosyl-L-methionine</name>
        <dbReference type="ChEBI" id="CHEBI:59789"/>
    </ligand>
</feature>
<keyword evidence="1 3" id="KW-0808">Transferase</keyword>
<dbReference type="STRING" id="1304275.C41B8_06922"/>
<evidence type="ECO:0000256" key="3">
    <source>
        <dbReference type="HAMAP-Rule" id="MF_01589"/>
    </source>
</evidence>
<evidence type="ECO:0000313" key="7">
    <source>
        <dbReference type="Proteomes" id="UP000028302"/>
    </source>
</evidence>
<comment type="catalytic activity">
    <reaction evidence="3">
        <text>prephenate + S-adenosyl-L-methionine = carboxy-S-adenosyl-L-methionine + 3-phenylpyruvate + H2O</text>
        <dbReference type="Rhea" id="RHEA:51692"/>
        <dbReference type="ChEBI" id="CHEBI:15377"/>
        <dbReference type="ChEBI" id="CHEBI:18005"/>
        <dbReference type="ChEBI" id="CHEBI:29934"/>
        <dbReference type="ChEBI" id="CHEBI:59789"/>
        <dbReference type="ChEBI" id="CHEBI:134278"/>
    </reaction>
</comment>
<dbReference type="InterPro" id="IPR029063">
    <property type="entry name" value="SAM-dependent_MTases_sf"/>
</dbReference>
<dbReference type="PATRIC" id="fig|1304275.5.peg.1415"/>
<dbReference type="HAMAP" id="MF_01589">
    <property type="entry name" value="Cx_SAM_synthase"/>
    <property type="match status" value="1"/>
</dbReference>
<accession>A0A084IMS3</accession>
<protein>
    <recommendedName>
        <fullName evidence="3">Carboxy-S-adenosyl-L-methionine synthase</fullName>
        <shortName evidence="3">Cx-SAM synthase</shortName>
        <ecNumber evidence="3">2.1.3.-</ecNumber>
    </recommendedName>
</protein>
<dbReference type="Gene3D" id="3.40.50.150">
    <property type="entry name" value="Vaccinia Virus protein VP39"/>
    <property type="match status" value="1"/>
</dbReference>
<comment type="subunit">
    <text evidence="3">Homodimer.</text>
</comment>
<keyword evidence="6" id="KW-0489">Methyltransferase</keyword>
<dbReference type="GO" id="GO:0002098">
    <property type="term" value="P:tRNA wobble uridine modification"/>
    <property type="evidence" value="ECO:0007669"/>
    <property type="project" value="InterPro"/>
</dbReference>
<organism evidence="6 7">
    <name type="scientific">Salinisphaera hydrothermalis (strain C41B8)</name>
    <dbReference type="NCBI Taxonomy" id="1304275"/>
    <lineage>
        <taxon>Bacteria</taxon>
        <taxon>Pseudomonadati</taxon>
        <taxon>Pseudomonadota</taxon>
        <taxon>Gammaproteobacteria</taxon>
        <taxon>Salinisphaerales</taxon>
        <taxon>Salinisphaeraceae</taxon>
        <taxon>Salinisphaera</taxon>
    </lineage>
</organism>
<dbReference type="GO" id="GO:0008168">
    <property type="term" value="F:methyltransferase activity"/>
    <property type="evidence" value="ECO:0007669"/>
    <property type="project" value="UniProtKB-KW"/>
</dbReference>
<dbReference type="eggNOG" id="COG2226">
    <property type="taxonomic scope" value="Bacteria"/>
</dbReference>
<evidence type="ECO:0000256" key="4">
    <source>
        <dbReference type="PIRSR" id="PIRSR006325-1"/>
    </source>
</evidence>
<dbReference type="InterPro" id="IPR041698">
    <property type="entry name" value="Methyltransf_25"/>
</dbReference>
<dbReference type="CDD" id="cd02440">
    <property type="entry name" value="AdoMet_MTases"/>
    <property type="match status" value="1"/>
</dbReference>
<dbReference type="InterPro" id="IPR005271">
    <property type="entry name" value="CmoA"/>
</dbReference>
<comment type="function">
    <text evidence="3">Catalyzes the conversion of S-adenosyl-L-methionine (SAM) to carboxy-S-adenosyl-L-methionine (Cx-SAM).</text>
</comment>
<evidence type="ECO:0000256" key="1">
    <source>
        <dbReference type="ARBA" id="ARBA00022679"/>
    </source>
</evidence>
<dbReference type="PANTHER" id="PTHR43861">
    <property type="entry name" value="TRANS-ACONITATE 2-METHYLTRANSFERASE-RELATED"/>
    <property type="match status" value="1"/>
</dbReference>
<dbReference type="GO" id="GO:1904047">
    <property type="term" value="F:S-adenosyl-L-methionine binding"/>
    <property type="evidence" value="ECO:0007669"/>
    <property type="project" value="UniProtKB-UniRule"/>
</dbReference>
<feature type="binding site" evidence="3 4">
    <location>
        <begin position="90"/>
        <end position="91"/>
    </location>
    <ligand>
        <name>S-adenosyl-L-methionine</name>
        <dbReference type="ChEBI" id="CHEBI:59789"/>
    </ligand>
</feature>
<proteinExistence type="inferred from homology"/>
<sequence>MTPTDRVFDEEWRPSDFAFDAHVAGVFDDMVSRSVPFYDEVQRMQTELAVSLLPDGDSLVYDLGCSTATTLAAIAGHRGCPAGARFVGIDNAPDMLDRAGEKIAERGLSDRIDLIHGELNGSLALSSCDMVIMNWTLQFVRPVAREALVRAIAAALRPGGVLFLSEKILVGDSLLNRLYIEFYYDYKRNRGYSDTEIRNKREALENVLVPYRSDENHDLLRHCGFASVDSFFRWYNFESLVAVKGDPRRD</sequence>
<dbReference type="EC" id="2.1.3.-" evidence="3"/>
<dbReference type="OrthoDB" id="9779941at2"/>
<dbReference type="PANTHER" id="PTHR43861:SF2">
    <property type="entry name" value="CARBOXY-S-ADENOSYL-L-METHIONINE SYNTHASE"/>
    <property type="match status" value="1"/>
</dbReference>
<dbReference type="GO" id="GO:0016743">
    <property type="term" value="F:carboxyl- or carbamoyltransferase activity"/>
    <property type="evidence" value="ECO:0007669"/>
    <property type="project" value="UniProtKB-UniRule"/>
</dbReference>
<dbReference type="PIRSF" id="PIRSF006325">
    <property type="entry name" value="MeTrfase_bac"/>
    <property type="match status" value="1"/>
</dbReference>
<feature type="binding site" evidence="3">
    <location>
        <position position="201"/>
    </location>
    <ligand>
        <name>S-adenosyl-L-methionine</name>
        <dbReference type="ChEBI" id="CHEBI:59789"/>
    </ligand>
</feature>
<comment type="similarity">
    <text evidence="3">Belongs to the class I-like SAM-binding methyltransferase superfamily. Cx-SAM synthase family.</text>
</comment>
<feature type="binding site" evidence="3 4">
    <location>
        <position position="134"/>
    </location>
    <ligand>
        <name>S-adenosyl-L-methionine</name>
        <dbReference type="ChEBI" id="CHEBI:59789"/>
    </ligand>
</feature>
<name>A0A084IMS3_SALHC</name>
<dbReference type="RefSeq" id="WP_037335930.1">
    <property type="nucleotide sequence ID" value="NZ_APNK01000007.1"/>
</dbReference>
<dbReference type="SUPFAM" id="SSF53335">
    <property type="entry name" value="S-adenosyl-L-methionine-dependent methyltransferases"/>
    <property type="match status" value="1"/>
</dbReference>
<evidence type="ECO:0000256" key="2">
    <source>
        <dbReference type="ARBA" id="ARBA00022691"/>
    </source>
</evidence>
<dbReference type="Pfam" id="PF13649">
    <property type="entry name" value="Methyltransf_25"/>
    <property type="match status" value="1"/>
</dbReference>
<feature type="binding site" evidence="3 4">
    <location>
        <position position="38"/>
    </location>
    <ligand>
        <name>S-adenosyl-L-methionine</name>
        <dbReference type="ChEBI" id="CHEBI:59789"/>
    </ligand>
</feature>
<keyword evidence="7" id="KW-1185">Reference proteome</keyword>
<keyword evidence="2 3" id="KW-0949">S-adenosyl-L-methionine</keyword>
<comment type="caution">
    <text evidence="3">Lacks conserved residue(s) required for the propagation of feature annotation.</text>
</comment>
<dbReference type="GO" id="GO:0032259">
    <property type="term" value="P:methylation"/>
    <property type="evidence" value="ECO:0007669"/>
    <property type="project" value="UniProtKB-KW"/>
</dbReference>
<comment type="caution">
    <text evidence="6">The sequence shown here is derived from an EMBL/GenBank/DDBJ whole genome shotgun (WGS) entry which is preliminary data.</text>
</comment>
<dbReference type="EMBL" id="APNK01000007">
    <property type="protein sequence ID" value="KEZ78007.1"/>
    <property type="molecule type" value="Genomic_DNA"/>
</dbReference>
<dbReference type="AlphaFoldDB" id="A0A084IMS3"/>